<dbReference type="STRING" id="210143.A0A1R3J7L5"/>
<comment type="caution">
    <text evidence="2">The sequence shown here is derived from an EMBL/GenBank/DDBJ whole genome shotgun (WGS) entry which is preliminary data.</text>
</comment>
<dbReference type="OrthoDB" id="20900at2759"/>
<protein>
    <submittedName>
        <fullName evidence="2">Uncharacterized protein</fullName>
    </submittedName>
</protein>
<proteinExistence type="predicted"/>
<dbReference type="AlphaFoldDB" id="A0A1R3J7L5"/>
<dbReference type="Proteomes" id="UP000188268">
    <property type="component" value="Unassembled WGS sequence"/>
</dbReference>
<feature type="compositionally biased region" description="Polar residues" evidence="1">
    <location>
        <begin position="360"/>
        <end position="380"/>
    </location>
</feature>
<dbReference type="PANTHER" id="PTHR34105:SF1">
    <property type="entry name" value="PROLINE-, GLUTAMIC ACID- AND LEUCINE-RICH PROTEIN 1"/>
    <property type="match status" value="1"/>
</dbReference>
<evidence type="ECO:0000256" key="1">
    <source>
        <dbReference type="SAM" id="MobiDB-lite"/>
    </source>
</evidence>
<dbReference type="PANTHER" id="PTHR34105">
    <property type="entry name" value="PROLINE-, GLUTAMIC ACID- AND LEUCINE-RICH PROTEIN 1"/>
    <property type="match status" value="1"/>
</dbReference>
<dbReference type="EMBL" id="AWWV01008405">
    <property type="protein sequence ID" value="OMO90790.1"/>
    <property type="molecule type" value="Genomic_DNA"/>
</dbReference>
<reference evidence="2 3" key="1">
    <citation type="submission" date="2013-09" db="EMBL/GenBank/DDBJ databases">
        <title>Corchorus capsularis genome sequencing.</title>
        <authorList>
            <person name="Alam M."/>
            <person name="Haque M.S."/>
            <person name="Islam M.S."/>
            <person name="Emdad E.M."/>
            <person name="Islam M.M."/>
            <person name="Ahmed B."/>
            <person name="Halim A."/>
            <person name="Hossen Q.M.M."/>
            <person name="Hossain M.Z."/>
            <person name="Ahmed R."/>
            <person name="Khan M.M."/>
            <person name="Islam R."/>
            <person name="Rashid M.M."/>
            <person name="Khan S.A."/>
            <person name="Rahman M.S."/>
            <person name="Alam M."/>
        </authorList>
    </citation>
    <scope>NUCLEOTIDE SEQUENCE [LARGE SCALE GENOMIC DNA]</scope>
    <source>
        <strain evidence="3">cv. CVL-1</strain>
        <tissue evidence="2">Whole seedling</tissue>
    </source>
</reference>
<dbReference type="GO" id="GO:0005634">
    <property type="term" value="C:nucleus"/>
    <property type="evidence" value="ECO:0007669"/>
    <property type="project" value="TreeGrafter"/>
</dbReference>
<gene>
    <name evidence="2" type="ORF">CCACVL1_07288</name>
</gene>
<feature type="region of interest" description="Disordered" evidence="1">
    <location>
        <begin position="360"/>
        <end position="394"/>
    </location>
</feature>
<evidence type="ECO:0000313" key="3">
    <source>
        <dbReference type="Proteomes" id="UP000188268"/>
    </source>
</evidence>
<dbReference type="GO" id="GO:0006364">
    <property type="term" value="P:rRNA processing"/>
    <property type="evidence" value="ECO:0007669"/>
    <property type="project" value="TreeGrafter"/>
</dbReference>
<keyword evidence="3" id="KW-1185">Reference proteome</keyword>
<accession>A0A1R3J7L5</accession>
<name>A0A1R3J7L5_COCAP</name>
<evidence type="ECO:0000313" key="2">
    <source>
        <dbReference type="EMBL" id="OMO90790.1"/>
    </source>
</evidence>
<organism evidence="2 3">
    <name type="scientific">Corchorus capsularis</name>
    <name type="common">Jute</name>
    <dbReference type="NCBI Taxonomy" id="210143"/>
    <lineage>
        <taxon>Eukaryota</taxon>
        <taxon>Viridiplantae</taxon>
        <taxon>Streptophyta</taxon>
        <taxon>Embryophyta</taxon>
        <taxon>Tracheophyta</taxon>
        <taxon>Spermatophyta</taxon>
        <taxon>Magnoliopsida</taxon>
        <taxon>eudicotyledons</taxon>
        <taxon>Gunneridae</taxon>
        <taxon>Pentapetalae</taxon>
        <taxon>rosids</taxon>
        <taxon>malvids</taxon>
        <taxon>Malvales</taxon>
        <taxon>Malvaceae</taxon>
        <taxon>Grewioideae</taxon>
        <taxon>Apeibeae</taxon>
        <taxon>Corchorus</taxon>
    </lineage>
</organism>
<dbReference type="Gramene" id="OMO90790">
    <property type="protein sequence ID" value="OMO90790"/>
    <property type="gene ID" value="CCACVL1_07288"/>
</dbReference>
<sequence>MGRVYRPNRQPRKQSALIGSVVRGGSGGASKSESWRSSIDRLLINTAIYSCKRGWGNEENNIFLHNESALMWADFQLSSLRALLASFLAPARVRPPYLAQGLELFRKGWLGLRHFGLKGIVQFLVRVISGKQEAGTKLAGFCSYALLALEVLIHPRAVPLDDFPSTYRTSADGADHISLETIYSGGKKHDNMIFNSKQGTKQGALSSNDDDLHDWLLENENENENENIPFQNMKDKVSGFNLAEEPRINDSSFTDILEVSKQKAPADEDVVMRSKDEMIAQPLYSQESLPQSREILSAKDISSPAVPRKPEDTKIESEKVLSAGDVVTHTNHDTPSLDEVMADKGNVSYNIHGSTSQVFSNAEKGNSSMARVYSDSSMDSFPSIVDADPDIESD</sequence>